<keyword evidence="7" id="KW-1185">Reference proteome</keyword>
<gene>
    <name evidence="6" type="ORF">MTR65_19940</name>
</gene>
<dbReference type="EMBL" id="JALHAT010000079">
    <property type="protein sequence ID" value="MCJ1962960.1"/>
    <property type="molecule type" value="Genomic_DNA"/>
</dbReference>
<evidence type="ECO:0000259" key="5">
    <source>
        <dbReference type="PROSITE" id="PS50931"/>
    </source>
</evidence>
<evidence type="ECO:0000256" key="1">
    <source>
        <dbReference type="ARBA" id="ARBA00009437"/>
    </source>
</evidence>
<dbReference type="RefSeq" id="WP_243803339.1">
    <property type="nucleotide sequence ID" value="NZ_JALHAT010000079.1"/>
</dbReference>
<dbReference type="Gene3D" id="1.10.10.10">
    <property type="entry name" value="Winged helix-like DNA-binding domain superfamily/Winged helix DNA-binding domain"/>
    <property type="match status" value="1"/>
</dbReference>
<dbReference type="Pfam" id="PF00126">
    <property type="entry name" value="HTH_1"/>
    <property type="match status" value="1"/>
</dbReference>
<dbReference type="PANTHER" id="PTHR30537:SF3">
    <property type="entry name" value="TRANSCRIPTIONAL REGULATORY PROTEIN"/>
    <property type="match status" value="1"/>
</dbReference>
<evidence type="ECO:0000256" key="2">
    <source>
        <dbReference type="ARBA" id="ARBA00023015"/>
    </source>
</evidence>
<proteinExistence type="inferred from homology"/>
<sequence>MWNEHYIFIVCAARGSFSAAAVELDMQPSSVSRAVTRLEEHLGVRLFERTARALVLTPSGHVLSEAIGPHMTAIAEASAEVRRSNARAEGGLRIAAPHEFITAWIEPVIERLQDEGFNLRFELLASAHLPDPVGAGVDIFFSHRREDVQDATLVCSRLHDVPQGLYASPALVTQLGAPAACAELSDWPCLVRPGETSWHFTDAEGGSVTVPVSAVIAATPSLLRLDFARRGRGAMIATRQVCDPLVTEGQLVELLPDCHPDPVSAWAFTPARRLPTRAQVLFLERVREALESDQFLA</sequence>
<keyword evidence="3" id="KW-0238">DNA-binding</keyword>
<dbReference type="InterPro" id="IPR005119">
    <property type="entry name" value="LysR_subst-bd"/>
</dbReference>
<protein>
    <submittedName>
        <fullName evidence="6">LysR family transcriptional regulator</fullName>
    </submittedName>
</protein>
<evidence type="ECO:0000313" key="7">
    <source>
        <dbReference type="Proteomes" id="UP001162802"/>
    </source>
</evidence>
<dbReference type="PRINTS" id="PR00039">
    <property type="entry name" value="HTHLYSR"/>
</dbReference>
<dbReference type="SUPFAM" id="SSF53850">
    <property type="entry name" value="Periplasmic binding protein-like II"/>
    <property type="match status" value="1"/>
</dbReference>
<dbReference type="InterPro" id="IPR036388">
    <property type="entry name" value="WH-like_DNA-bd_sf"/>
</dbReference>
<dbReference type="PROSITE" id="PS50931">
    <property type="entry name" value="HTH_LYSR"/>
    <property type="match status" value="1"/>
</dbReference>
<dbReference type="PANTHER" id="PTHR30537">
    <property type="entry name" value="HTH-TYPE TRANSCRIPTIONAL REGULATOR"/>
    <property type="match status" value="1"/>
</dbReference>
<dbReference type="InterPro" id="IPR000847">
    <property type="entry name" value="LysR_HTH_N"/>
</dbReference>
<keyword evidence="2" id="KW-0805">Transcription regulation</keyword>
<evidence type="ECO:0000313" key="6">
    <source>
        <dbReference type="EMBL" id="MCJ1962960.1"/>
    </source>
</evidence>
<feature type="domain" description="HTH lysR-type" evidence="5">
    <location>
        <begin position="1"/>
        <end position="57"/>
    </location>
</feature>
<comment type="caution">
    <text evidence="6">The sequence shown here is derived from an EMBL/GenBank/DDBJ whole genome shotgun (WGS) entry which is preliminary data.</text>
</comment>
<comment type="similarity">
    <text evidence="1">Belongs to the LysR transcriptional regulatory family.</text>
</comment>
<dbReference type="Proteomes" id="UP001162802">
    <property type="component" value="Unassembled WGS sequence"/>
</dbReference>
<keyword evidence="4" id="KW-0804">Transcription</keyword>
<dbReference type="InterPro" id="IPR058163">
    <property type="entry name" value="LysR-type_TF_proteobact-type"/>
</dbReference>
<evidence type="ECO:0000256" key="4">
    <source>
        <dbReference type="ARBA" id="ARBA00023163"/>
    </source>
</evidence>
<reference evidence="6" key="1">
    <citation type="submission" date="2022-03" db="EMBL/GenBank/DDBJ databases">
        <title>Identification of a novel bacterium isolated from mangrove sediments.</title>
        <authorList>
            <person name="Pan X."/>
        </authorList>
    </citation>
    <scope>NUCLEOTIDE SEQUENCE</scope>
    <source>
        <strain evidence="6">B2637</strain>
    </source>
</reference>
<dbReference type="SUPFAM" id="SSF46785">
    <property type="entry name" value="Winged helix' DNA-binding domain"/>
    <property type="match status" value="1"/>
</dbReference>
<organism evidence="6 7">
    <name type="scientific">Novosphingobium mangrovi</name>
    <name type="common">ex Hu et al. 2023</name>
    <dbReference type="NCBI Taxonomy" id="2930094"/>
    <lineage>
        <taxon>Bacteria</taxon>
        <taxon>Pseudomonadati</taxon>
        <taxon>Pseudomonadota</taxon>
        <taxon>Alphaproteobacteria</taxon>
        <taxon>Sphingomonadales</taxon>
        <taxon>Sphingomonadaceae</taxon>
        <taxon>Novosphingobium</taxon>
    </lineage>
</organism>
<accession>A0ABT0AIE8</accession>
<dbReference type="Gene3D" id="3.40.190.290">
    <property type="match status" value="1"/>
</dbReference>
<evidence type="ECO:0000256" key="3">
    <source>
        <dbReference type="ARBA" id="ARBA00023125"/>
    </source>
</evidence>
<dbReference type="InterPro" id="IPR036390">
    <property type="entry name" value="WH_DNA-bd_sf"/>
</dbReference>
<dbReference type="Pfam" id="PF03466">
    <property type="entry name" value="LysR_substrate"/>
    <property type="match status" value="1"/>
</dbReference>
<name>A0ABT0AIE8_9SPHN</name>